<name>A0A1K0I9G7_CUPNE</name>
<feature type="region of interest" description="Disordered" evidence="1">
    <location>
        <begin position="55"/>
        <end position="74"/>
    </location>
</feature>
<accession>A0A1K0I9G7</accession>
<dbReference type="InterPro" id="IPR025319">
    <property type="entry name" value="DUF4224"/>
</dbReference>
<protein>
    <recommendedName>
        <fullName evidence="2">DUF4224 domain-containing protein</fullName>
    </recommendedName>
</protein>
<reference evidence="3" key="1">
    <citation type="submission" date="2016-09" db="EMBL/GenBank/DDBJ databases">
        <authorList>
            <person name="Capua I."/>
            <person name="De Benedictis P."/>
            <person name="Joannis T."/>
            <person name="Lombin L.H."/>
            <person name="Cattoli G."/>
        </authorList>
    </citation>
    <scope>NUCLEOTIDE SEQUENCE</scope>
    <source>
        <strain evidence="3">B9</strain>
    </source>
</reference>
<sequence length="74" mass="8202">MSTLTLSEDEIRDLTKRKQRKVQAAMLRAIGIEPKARPDGTLVVFRAQIERLLGDKGGAGGKRQDEPEPDWSAV</sequence>
<dbReference type="Pfam" id="PF13986">
    <property type="entry name" value="DUF4224"/>
    <property type="match status" value="1"/>
</dbReference>
<organism evidence="3">
    <name type="scientific">Cupriavidus necator</name>
    <name type="common">Alcaligenes eutrophus</name>
    <name type="synonym">Ralstonia eutropha</name>
    <dbReference type="NCBI Taxonomy" id="106590"/>
    <lineage>
        <taxon>Bacteria</taxon>
        <taxon>Pseudomonadati</taxon>
        <taxon>Pseudomonadota</taxon>
        <taxon>Betaproteobacteria</taxon>
        <taxon>Burkholderiales</taxon>
        <taxon>Burkholderiaceae</taxon>
        <taxon>Cupriavidus</taxon>
    </lineage>
</organism>
<dbReference type="EMBL" id="FMSH01000019">
    <property type="protein sequence ID" value="SCU73463.1"/>
    <property type="molecule type" value="Genomic_DNA"/>
</dbReference>
<dbReference type="AlphaFoldDB" id="A0A1K0I9G7"/>
<dbReference type="RefSeq" id="WP_340519806.1">
    <property type="nucleotide sequence ID" value="NZ_FMSH01000019.1"/>
</dbReference>
<evidence type="ECO:0000313" key="3">
    <source>
        <dbReference type="EMBL" id="SCU73463.1"/>
    </source>
</evidence>
<evidence type="ECO:0000256" key="1">
    <source>
        <dbReference type="SAM" id="MobiDB-lite"/>
    </source>
</evidence>
<gene>
    <name evidence="3" type="ORF">CNECB9_1150007</name>
</gene>
<evidence type="ECO:0000259" key="2">
    <source>
        <dbReference type="Pfam" id="PF13986"/>
    </source>
</evidence>
<proteinExistence type="predicted"/>
<feature type="domain" description="DUF4224" evidence="2">
    <location>
        <begin position="5"/>
        <end position="49"/>
    </location>
</feature>